<evidence type="ECO:0000313" key="4">
    <source>
        <dbReference type="Proteomes" id="UP000320762"/>
    </source>
</evidence>
<feature type="region of interest" description="Disordered" evidence="1">
    <location>
        <begin position="356"/>
        <end position="498"/>
    </location>
</feature>
<comment type="caution">
    <text evidence="3">The sequence shown here is derived from an EMBL/GenBank/DDBJ whole genome shotgun (WGS) entry which is preliminary data.</text>
</comment>
<feature type="compositionally biased region" description="Basic and acidic residues" evidence="1">
    <location>
        <begin position="371"/>
        <end position="383"/>
    </location>
</feature>
<reference evidence="3 4" key="1">
    <citation type="journal article" date="2019" name="New Phytol.">
        <title>Comparative genomics reveals unique wood-decay strategies and fruiting body development in the Schizophyllaceae.</title>
        <authorList>
            <person name="Almasi E."/>
            <person name="Sahu N."/>
            <person name="Krizsan K."/>
            <person name="Balint B."/>
            <person name="Kovacs G.M."/>
            <person name="Kiss B."/>
            <person name="Cseklye J."/>
            <person name="Drula E."/>
            <person name="Henrissat B."/>
            <person name="Nagy I."/>
            <person name="Chovatia M."/>
            <person name="Adam C."/>
            <person name="LaButti K."/>
            <person name="Lipzen A."/>
            <person name="Riley R."/>
            <person name="Grigoriev I.V."/>
            <person name="Nagy L.G."/>
        </authorList>
    </citation>
    <scope>NUCLEOTIDE SEQUENCE [LARGE SCALE GENOMIC DNA]</scope>
    <source>
        <strain evidence="3 4">NL-1724</strain>
    </source>
</reference>
<dbReference type="Proteomes" id="UP000320762">
    <property type="component" value="Unassembled WGS sequence"/>
</dbReference>
<keyword evidence="2" id="KW-0472">Membrane</keyword>
<dbReference type="AlphaFoldDB" id="A0A550CE04"/>
<proteinExistence type="predicted"/>
<evidence type="ECO:0000256" key="1">
    <source>
        <dbReference type="SAM" id="MobiDB-lite"/>
    </source>
</evidence>
<accession>A0A550CE04</accession>
<keyword evidence="2" id="KW-1133">Transmembrane helix</keyword>
<feature type="region of interest" description="Disordered" evidence="1">
    <location>
        <begin position="287"/>
        <end position="307"/>
    </location>
</feature>
<protein>
    <submittedName>
        <fullName evidence="3">Uncharacterized protein</fullName>
    </submittedName>
</protein>
<feature type="compositionally biased region" description="Basic and acidic residues" evidence="1">
    <location>
        <begin position="400"/>
        <end position="410"/>
    </location>
</feature>
<dbReference type="OrthoDB" id="3245083at2759"/>
<sequence length="574" mass="62886">MSDSKLSSVPASLHEGLMPKLADVLELSQRPEGTTTNEAKQAILQATNDFKRTLAQAREFAMTLPGGELVVEDQDQVLQMLTRLRDKKKASASDVAWLSPSAGDIYGSADTLVTKWTAEKDTTSPSFRLCMADDEDDSTKSRRDSGGCGSQTWPDVSHSGDAYMMTMTVPEITADHDYYISMEDDFGTRTRSPVFSLTKSATPVTDDEGAAQAPLGAAGSSPPLVADTAPDTSTAPPATVPPNEVLSSRTPVPTAAFAVPLSIVGAILLIAVFLGFRQRNALQKARQHDAEKLSRQSSLASSRSSSSRSSEIDLALAVLKHTSQNNGSHPHPTYTMPHGYGCGMPVPLYAAPVEVTREPHRSTRQAYRAPPSERHRSGRDYHEPSLAPSWLESQRSSRSSIRDVYHDSPRHANHHSSRSSRDYSPSGQSSHAYAQRDHRPASRSSRDYYPSMDYMLRSQSSHLSRSRSSLHPSMAPLGRGAHPLSRRSTLRSDASGDTAVTESVLADYADFDDDRDDERRSVYGEYRERDHAPPSCLLPAPQRLYVRTEAPDLMTSPGIEKYLFMDKPLPGRPM</sequence>
<feature type="region of interest" description="Disordered" evidence="1">
    <location>
        <begin position="199"/>
        <end position="246"/>
    </location>
</feature>
<feature type="compositionally biased region" description="Low complexity" evidence="1">
    <location>
        <begin position="295"/>
        <end position="307"/>
    </location>
</feature>
<feature type="compositionally biased region" description="Low complexity" evidence="1">
    <location>
        <begin position="456"/>
        <end position="473"/>
    </location>
</feature>
<gene>
    <name evidence="3" type="ORF">BD626DRAFT_569591</name>
</gene>
<keyword evidence="4" id="KW-1185">Reference proteome</keyword>
<feature type="transmembrane region" description="Helical" evidence="2">
    <location>
        <begin position="255"/>
        <end position="276"/>
    </location>
</feature>
<keyword evidence="2" id="KW-0812">Transmembrane</keyword>
<evidence type="ECO:0000256" key="2">
    <source>
        <dbReference type="SAM" id="Phobius"/>
    </source>
</evidence>
<evidence type="ECO:0000313" key="3">
    <source>
        <dbReference type="EMBL" id="TRM63030.1"/>
    </source>
</evidence>
<name>A0A550CE04_9AGAR</name>
<feature type="compositionally biased region" description="Low complexity" evidence="1">
    <location>
        <begin position="225"/>
        <end position="237"/>
    </location>
</feature>
<feature type="region of interest" description="Disordered" evidence="1">
    <location>
        <begin position="131"/>
        <end position="157"/>
    </location>
</feature>
<feature type="compositionally biased region" description="Basic and acidic residues" evidence="1">
    <location>
        <begin position="434"/>
        <end position="446"/>
    </location>
</feature>
<dbReference type="EMBL" id="VDMD01000011">
    <property type="protein sequence ID" value="TRM63030.1"/>
    <property type="molecule type" value="Genomic_DNA"/>
</dbReference>
<organism evidence="3 4">
    <name type="scientific">Schizophyllum amplum</name>
    <dbReference type="NCBI Taxonomy" id="97359"/>
    <lineage>
        <taxon>Eukaryota</taxon>
        <taxon>Fungi</taxon>
        <taxon>Dikarya</taxon>
        <taxon>Basidiomycota</taxon>
        <taxon>Agaricomycotina</taxon>
        <taxon>Agaricomycetes</taxon>
        <taxon>Agaricomycetidae</taxon>
        <taxon>Agaricales</taxon>
        <taxon>Schizophyllaceae</taxon>
        <taxon>Schizophyllum</taxon>
    </lineage>
</organism>